<accession>H1VDK6</accession>
<dbReference type="EMBL" id="CACQ02002912">
    <property type="protein sequence ID" value="CCF38309.1"/>
    <property type="molecule type" value="Genomic_DNA"/>
</dbReference>
<sequence length="65" mass="6997">MASGFASPRVDVTSVGTTQTASRPARRGTPSSSWRAPGRGRTRRARWCRWACGCSGCGSRTAPRR</sequence>
<dbReference type="AlphaFoldDB" id="H1VDK6"/>
<protein>
    <submittedName>
        <fullName evidence="2">Uncharacterized protein</fullName>
    </submittedName>
</protein>
<organism evidence="2 3">
    <name type="scientific">Colletotrichum higginsianum (strain IMI 349063)</name>
    <name type="common">Crucifer anthracnose fungus</name>
    <dbReference type="NCBI Taxonomy" id="759273"/>
    <lineage>
        <taxon>Eukaryota</taxon>
        <taxon>Fungi</taxon>
        <taxon>Dikarya</taxon>
        <taxon>Ascomycota</taxon>
        <taxon>Pezizomycotina</taxon>
        <taxon>Sordariomycetes</taxon>
        <taxon>Hypocreomycetidae</taxon>
        <taxon>Glomerellales</taxon>
        <taxon>Glomerellaceae</taxon>
        <taxon>Colletotrichum</taxon>
        <taxon>Colletotrichum destructivum species complex</taxon>
    </lineage>
</organism>
<dbReference type="HOGENOM" id="CLU_2849576_0_0_1"/>
<evidence type="ECO:0000313" key="3">
    <source>
        <dbReference type="Proteomes" id="UP000007174"/>
    </source>
</evidence>
<feature type="region of interest" description="Disordered" evidence="1">
    <location>
        <begin position="1"/>
        <end position="44"/>
    </location>
</feature>
<reference evidence="3" key="1">
    <citation type="journal article" date="2012" name="Nat. Genet.">
        <title>Lifestyle transitions in plant pathogenic Colletotrichum fungi deciphered by genome and transcriptome analyses.</title>
        <authorList>
            <person name="O'Connell R.J."/>
            <person name="Thon M.R."/>
            <person name="Hacquard S."/>
            <person name="Amyotte S.G."/>
            <person name="Kleemann J."/>
            <person name="Torres M.F."/>
            <person name="Damm U."/>
            <person name="Buiate E.A."/>
            <person name="Epstein L."/>
            <person name="Alkan N."/>
            <person name="Altmueller J."/>
            <person name="Alvarado-Balderrama L."/>
            <person name="Bauser C.A."/>
            <person name="Becker C."/>
            <person name="Birren B.W."/>
            <person name="Chen Z."/>
            <person name="Choi J."/>
            <person name="Crouch J.A."/>
            <person name="Duvick J.P."/>
            <person name="Farman M.A."/>
            <person name="Gan P."/>
            <person name="Heiman D."/>
            <person name="Henrissat B."/>
            <person name="Howard R.J."/>
            <person name="Kabbage M."/>
            <person name="Koch C."/>
            <person name="Kracher B."/>
            <person name="Kubo Y."/>
            <person name="Law A.D."/>
            <person name="Lebrun M.-H."/>
            <person name="Lee Y.-H."/>
            <person name="Miyara I."/>
            <person name="Moore N."/>
            <person name="Neumann U."/>
            <person name="Nordstroem K."/>
            <person name="Panaccione D.G."/>
            <person name="Panstruga R."/>
            <person name="Place M."/>
            <person name="Proctor R.H."/>
            <person name="Prusky D."/>
            <person name="Rech G."/>
            <person name="Reinhardt R."/>
            <person name="Rollins J.A."/>
            <person name="Rounsley S."/>
            <person name="Schardl C.L."/>
            <person name="Schwartz D.C."/>
            <person name="Shenoy N."/>
            <person name="Shirasu K."/>
            <person name="Sikhakolli U.R."/>
            <person name="Stueber K."/>
            <person name="Sukno S.A."/>
            <person name="Sweigard J.A."/>
            <person name="Takano Y."/>
            <person name="Takahara H."/>
            <person name="Trail F."/>
            <person name="van der Does H.C."/>
            <person name="Voll L.M."/>
            <person name="Will I."/>
            <person name="Young S."/>
            <person name="Zeng Q."/>
            <person name="Zhang J."/>
            <person name="Zhou S."/>
            <person name="Dickman M.B."/>
            <person name="Schulze-Lefert P."/>
            <person name="Ver Loren van Themaat E."/>
            <person name="Ma L.-J."/>
            <person name="Vaillancourt L.J."/>
        </authorList>
    </citation>
    <scope>NUCLEOTIDE SEQUENCE [LARGE SCALE GENOMIC DNA]</scope>
    <source>
        <strain evidence="3">IMI 349063</strain>
    </source>
</reference>
<dbReference type="Proteomes" id="UP000007174">
    <property type="component" value="Unassembled WGS sequence"/>
</dbReference>
<gene>
    <name evidence="2" type="ORF">CH063_09429</name>
</gene>
<proteinExistence type="predicted"/>
<evidence type="ECO:0000313" key="2">
    <source>
        <dbReference type="EMBL" id="CCF38309.1"/>
    </source>
</evidence>
<evidence type="ECO:0000256" key="1">
    <source>
        <dbReference type="SAM" id="MobiDB-lite"/>
    </source>
</evidence>
<name>H1VDK6_COLHI</name>